<evidence type="ECO:0000256" key="1">
    <source>
        <dbReference type="SAM" id="Phobius"/>
    </source>
</evidence>
<organism evidence="2 3">
    <name type="scientific">Tahibacter amnicola</name>
    <dbReference type="NCBI Taxonomy" id="2976241"/>
    <lineage>
        <taxon>Bacteria</taxon>
        <taxon>Pseudomonadati</taxon>
        <taxon>Pseudomonadota</taxon>
        <taxon>Gammaproteobacteria</taxon>
        <taxon>Lysobacterales</taxon>
        <taxon>Rhodanobacteraceae</taxon>
        <taxon>Tahibacter</taxon>
    </lineage>
</organism>
<keyword evidence="1" id="KW-0472">Membrane</keyword>
<keyword evidence="3" id="KW-1185">Reference proteome</keyword>
<feature type="transmembrane region" description="Helical" evidence="1">
    <location>
        <begin position="39"/>
        <end position="59"/>
    </location>
</feature>
<gene>
    <name evidence="2" type="ORF">N4264_10305</name>
</gene>
<evidence type="ECO:0000313" key="3">
    <source>
        <dbReference type="Proteomes" id="UP001064632"/>
    </source>
</evidence>
<keyword evidence="1" id="KW-1133">Transmembrane helix</keyword>
<evidence type="ECO:0008006" key="4">
    <source>
        <dbReference type="Google" id="ProtNLM"/>
    </source>
</evidence>
<accession>A0ABY6BJP9</accession>
<dbReference type="Proteomes" id="UP001064632">
    <property type="component" value="Chromosome"/>
</dbReference>
<evidence type="ECO:0000313" key="2">
    <source>
        <dbReference type="EMBL" id="UXI69992.1"/>
    </source>
</evidence>
<proteinExistence type="predicted"/>
<sequence length="89" mass="9792">MAWTLTTQRSEVAQAAAHLDVLLAQANDESQRAARTAHALPPTLLIGGALAAGFLIVVFPKRWRKAVLMGLGQYLFRRGLKAIRSRRPE</sequence>
<reference evidence="2" key="1">
    <citation type="submission" date="2022-09" db="EMBL/GenBank/DDBJ databases">
        <title>Tahibacter sp. nov., isolated from a fresh water.</title>
        <authorList>
            <person name="Baek J.H."/>
            <person name="Lee J.K."/>
            <person name="Kim J.M."/>
            <person name="Jeon C.O."/>
        </authorList>
    </citation>
    <scope>NUCLEOTIDE SEQUENCE</scope>
    <source>
        <strain evidence="2">W38</strain>
    </source>
</reference>
<keyword evidence="1" id="KW-0812">Transmembrane</keyword>
<dbReference type="RefSeq" id="WP_261696944.1">
    <property type="nucleotide sequence ID" value="NZ_CP104694.1"/>
</dbReference>
<protein>
    <recommendedName>
        <fullName evidence="4">YqjK-like protein</fullName>
    </recommendedName>
</protein>
<dbReference type="EMBL" id="CP104694">
    <property type="protein sequence ID" value="UXI69992.1"/>
    <property type="molecule type" value="Genomic_DNA"/>
</dbReference>
<name>A0ABY6BJP9_9GAMM</name>